<name>A0A9P0CPP5_9CUCU</name>
<accession>A0A9P0CPP5</accession>
<organism evidence="1 2">
    <name type="scientific">Psylliodes chrysocephalus</name>
    <dbReference type="NCBI Taxonomy" id="3402493"/>
    <lineage>
        <taxon>Eukaryota</taxon>
        <taxon>Metazoa</taxon>
        <taxon>Ecdysozoa</taxon>
        <taxon>Arthropoda</taxon>
        <taxon>Hexapoda</taxon>
        <taxon>Insecta</taxon>
        <taxon>Pterygota</taxon>
        <taxon>Neoptera</taxon>
        <taxon>Endopterygota</taxon>
        <taxon>Coleoptera</taxon>
        <taxon>Polyphaga</taxon>
        <taxon>Cucujiformia</taxon>
        <taxon>Chrysomeloidea</taxon>
        <taxon>Chrysomelidae</taxon>
        <taxon>Galerucinae</taxon>
        <taxon>Alticini</taxon>
        <taxon>Psylliodes</taxon>
    </lineage>
</organism>
<proteinExistence type="predicted"/>
<dbReference type="Proteomes" id="UP001153636">
    <property type="component" value="Chromosome 2"/>
</dbReference>
<protein>
    <submittedName>
        <fullName evidence="1">Uncharacterized protein</fullName>
    </submittedName>
</protein>
<dbReference type="AlphaFoldDB" id="A0A9P0CPP5"/>
<sequence length="172" mass="20517">MAQAFVTTIQNCYRYTPQAAFPLIRQERYYPDCYGKDWYNSKDQKHDEDFHKIEIAVKNQHIRRVSTSTYKFDYCRDWTPPIIIEENSDKPKELGEFHLIDTFRPVYQKNRDQIKLIQPLQSSRNIFGYLPKSDIYIPMSSFQDCYGKLGFELLEKAHFLQKKSLAKEKEVA</sequence>
<keyword evidence="2" id="KW-1185">Reference proteome</keyword>
<reference evidence="1" key="1">
    <citation type="submission" date="2022-01" db="EMBL/GenBank/DDBJ databases">
        <authorList>
            <person name="King R."/>
        </authorList>
    </citation>
    <scope>NUCLEOTIDE SEQUENCE</scope>
</reference>
<dbReference type="EMBL" id="OV651814">
    <property type="protein sequence ID" value="CAH1105616.1"/>
    <property type="molecule type" value="Genomic_DNA"/>
</dbReference>
<gene>
    <name evidence="1" type="ORF">PSYICH_LOCUS6807</name>
</gene>
<dbReference type="OrthoDB" id="7333821at2759"/>
<evidence type="ECO:0000313" key="1">
    <source>
        <dbReference type="EMBL" id="CAH1105616.1"/>
    </source>
</evidence>
<evidence type="ECO:0000313" key="2">
    <source>
        <dbReference type="Proteomes" id="UP001153636"/>
    </source>
</evidence>